<dbReference type="GO" id="GO:0006357">
    <property type="term" value="P:regulation of transcription by RNA polymerase II"/>
    <property type="evidence" value="ECO:0007669"/>
    <property type="project" value="TreeGrafter"/>
</dbReference>
<feature type="region of interest" description="Disordered" evidence="1">
    <location>
        <begin position="820"/>
        <end position="886"/>
    </location>
</feature>
<dbReference type="InterPro" id="IPR057725">
    <property type="entry name" value="Ams2-SPT21_N"/>
</dbReference>
<feature type="region of interest" description="Disordered" evidence="1">
    <location>
        <begin position="914"/>
        <end position="981"/>
    </location>
</feature>
<dbReference type="Gene3D" id="3.30.50.10">
    <property type="entry name" value="Erythroid Transcription Factor GATA-1, subunit A"/>
    <property type="match status" value="1"/>
</dbReference>
<feature type="compositionally biased region" description="Polar residues" evidence="1">
    <location>
        <begin position="914"/>
        <end position="927"/>
    </location>
</feature>
<protein>
    <recommendedName>
        <fullName evidence="2">Ams2/SPT21 N-terminal domain-containing protein</fullName>
    </recommendedName>
</protein>
<name>A0A6A7AR79_9PLEO</name>
<feature type="compositionally biased region" description="Low complexity" evidence="1">
    <location>
        <begin position="955"/>
        <end position="970"/>
    </location>
</feature>
<dbReference type="GO" id="GO:0008270">
    <property type="term" value="F:zinc ion binding"/>
    <property type="evidence" value="ECO:0007669"/>
    <property type="project" value="InterPro"/>
</dbReference>
<dbReference type="EMBL" id="MU006344">
    <property type="protein sequence ID" value="KAF2845573.1"/>
    <property type="molecule type" value="Genomic_DNA"/>
</dbReference>
<dbReference type="GO" id="GO:0000183">
    <property type="term" value="P:rDNA heterochromatin formation"/>
    <property type="evidence" value="ECO:0007669"/>
    <property type="project" value="TreeGrafter"/>
</dbReference>
<feature type="compositionally biased region" description="Polar residues" evidence="1">
    <location>
        <begin position="342"/>
        <end position="359"/>
    </location>
</feature>
<feature type="compositionally biased region" description="Polar residues" evidence="1">
    <location>
        <begin position="246"/>
        <end position="282"/>
    </location>
</feature>
<dbReference type="InterPro" id="IPR013088">
    <property type="entry name" value="Znf_NHR/GATA"/>
</dbReference>
<evidence type="ECO:0000313" key="3">
    <source>
        <dbReference type="EMBL" id="KAF2845573.1"/>
    </source>
</evidence>
<keyword evidence="4" id="KW-1185">Reference proteome</keyword>
<sequence length="1303" mass="141939">MSTPSHSAMDSGAVQHATPPAAAPDDDHMADVPRRPMRVKVLYTFDDQNKSNCLARLPNALNVPVVSLDENTQVGVIELKTCIQAIVGASPELVAKLGHDYTVYAYDFSEYETPLVGQGMLSWILASASTTPNAPAEDSQTMVTGRVCKNILGIFSNGIKETLEVRLKLVPVPTCMQKEYVENMERYHSLSQLMPAGFDYSQWSDFLKENPTLGHLAQPTPTYHTQHAQQNPFGGVEPFHQMLTRNSPSQETSRNDSFYDQPNMSINNQPTRPSSPAMSTISFHHYQYNPDSRPASRASVRSEAAPPPQQFPYSDPYVIEEQDDGPPKKRARITQAKRPRNTPLNTHNDSLRVTASTAASVRLHRPTLGNASASAELVPRAPTPRPGDRVFAQRGQRRPPAPSALRHPSMDAGRPYMSPYDTSAFSDNAIDSPDERDESPGDTPTEMPSSPPLAANQTVSPAPSSPNLPTMSAPADSGFVSDMAMGREEENAGSGSKLGTTEDRVGPRQNKVRRPWQHVNPGPVEHLPQSYVPRPKQPYRKHPVQPIAESIEQDMSMTGMDLDTITQNMFDPAQFQKQFPRDKSGGYAHGPASQQGYNHTGERLAPTDSFPFGMVKHNQSQETLRFTSAKVESPDSASHVSPTGESEAVIYSRSATPNLPTKLTKTAKPRGLPRSHTWSGAEPMSDAAAPADPNAPRSGSGAKRRKYIKDRLEKAIAAGEMPQHCVNCGEIDTPTWRKAYTRVELGTPEGLQLSTDTAGTEVIAYEAIDTSDDTDGEPKYRIFKNNLTREEKTMNIFEPLNLCNPCGLWLMKKAAMRPKTVWDKSSKPAKRKRATASGSRTKSMSQVDDLASDAVVPESDSAMPGDQDEPVAPFDGTSGRHMRPPPAFERAASMQTTGGSDLEAAQAALRRAIQSSPAGVRGSQKSPINIDPDLTPRPTRRLLFQSPRKDGEAKSLASNSALPLQAANAPADDDAPKKPRCRRCKGLKKACDRERPCRRCDDAGIGRDGCIPCEQPRTHWFEQPVARPMMNEEENPDKENCPPIHSQRSRNDDDFADLFEDPVSPKTTPQKNTLFQDLLKTPTPGSRRRGLLTPKRGTDDMDLLTTPSRNIFTPRGTRAATIAPETPFTRQLNALLSDHPISSPSNAIDFSNFPTFNTPGRPGAQFSDFLHDDFLSSDMPMPSSPPKGGPLGLGFDLYEDPETATNGIWGGAGMFGNEDLMANMGNGSDHASRHSSMEFNDGPDAATLLKMNVGGITVDFAAMIEEVVGAQQDGDDDADAKPALSPEASSRGLGLTPEGPAAE</sequence>
<dbReference type="PANTHER" id="PTHR39147">
    <property type="entry name" value="PROTEIN SPT21"/>
    <property type="match status" value="1"/>
</dbReference>
<dbReference type="GO" id="GO:0030466">
    <property type="term" value="P:silent mating-type cassette heterochromatin formation"/>
    <property type="evidence" value="ECO:0007669"/>
    <property type="project" value="TreeGrafter"/>
</dbReference>
<dbReference type="InterPro" id="IPR042403">
    <property type="entry name" value="Spt21/Ams2"/>
</dbReference>
<feature type="domain" description="Ams2/SPT21 N-terminal" evidence="2">
    <location>
        <begin position="33"/>
        <end position="172"/>
    </location>
</feature>
<accession>A0A6A7AR79</accession>
<feature type="region of interest" description="Disordered" evidence="1">
    <location>
        <begin position="246"/>
        <end position="542"/>
    </location>
</feature>
<gene>
    <name evidence="3" type="ORF">T440DRAFT_434307</name>
</gene>
<feature type="compositionally biased region" description="Polar residues" evidence="1">
    <location>
        <begin position="836"/>
        <end position="846"/>
    </location>
</feature>
<proteinExistence type="predicted"/>
<dbReference type="Proteomes" id="UP000799423">
    <property type="component" value="Unassembled WGS sequence"/>
</dbReference>
<feature type="compositionally biased region" description="Basic residues" evidence="1">
    <location>
        <begin position="328"/>
        <end position="340"/>
    </location>
</feature>
<dbReference type="SUPFAM" id="SSF57716">
    <property type="entry name" value="Glucocorticoid receptor-like (DNA-binding domain)"/>
    <property type="match status" value="1"/>
</dbReference>
<evidence type="ECO:0000313" key="4">
    <source>
        <dbReference type="Proteomes" id="UP000799423"/>
    </source>
</evidence>
<feature type="region of interest" description="Disordered" evidence="1">
    <location>
        <begin position="627"/>
        <end position="705"/>
    </location>
</feature>
<feature type="region of interest" description="Disordered" evidence="1">
    <location>
        <begin position="1"/>
        <end position="31"/>
    </location>
</feature>
<reference evidence="3" key="1">
    <citation type="submission" date="2020-01" db="EMBL/GenBank/DDBJ databases">
        <authorList>
            <consortium name="DOE Joint Genome Institute"/>
            <person name="Haridas S."/>
            <person name="Albert R."/>
            <person name="Binder M."/>
            <person name="Bloem J."/>
            <person name="Labutti K."/>
            <person name="Salamov A."/>
            <person name="Andreopoulos B."/>
            <person name="Baker S.E."/>
            <person name="Barry K."/>
            <person name="Bills G."/>
            <person name="Bluhm B.H."/>
            <person name="Cannon C."/>
            <person name="Castanera R."/>
            <person name="Culley D.E."/>
            <person name="Daum C."/>
            <person name="Ezra D."/>
            <person name="Gonzalez J.B."/>
            <person name="Henrissat B."/>
            <person name="Kuo A."/>
            <person name="Liang C."/>
            <person name="Lipzen A."/>
            <person name="Lutzoni F."/>
            <person name="Magnuson J."/>
            <person name="Mondo S."/>
            <person name="Nolan M."/>
            <person name="Ohm R."/>
            <person name="Pangilinan J."/>
            <person name="Park H.-J."/>
            <person name="Ramirez L."/>
            <person name="Alfaro M."/>
            <person name="Sun H."/>
            <person name="Tritt A."/>
            <person name="Yoshinaga Y."/>
            <person name="Zwiers L.-H."/>
            <person name="Turgeon B.G."/>
            <person name="Goodwin S.B."/>
            <person name="Spatafora J.W."/>
            <person name="Crous P.W."/>
            <person name="Grigoriev I.V."/>
        </authorList>
    </citation>
    <scope>NUCLEOTIDE SEQUENCE</scope>
    <source>
        <strain evidence="3">IPT5</strain>
    </source>
</reference>
<feature type="compositionally biased region" description="Polar residues" evidence="1">
    <location>
        <begin position="653"/>
        <end position="664"/>
    </location>
</feature>
<feature type="compositionally biased region" description="Low complexity" evidence="1">
    <location>
        <begin position="681"/>
        <end position="696"/>
    </location>
</feature>
<feature type="region of interest" description="Disordered" evidence="1">
    <location>
        <begin position="1077"/>
        <end position="1112"/>
    </location>
</feature>
<dbReference type="OrthoDB" id="3199820at2759"/>
<evidence type="ECO:0000256" key="1">
    <source>
        <dbReference type="SAM" id="MobiDB-lite"/>
    </source>
</evidence>
<organism evidence="3 4">
    <name type="scientific">Plenodomus tracheiphilus IPT5</name>
    <dbReference type="NCBI Taxonomy" id="1408161"/>
    <lineage>
        <taxon>Eukaryota</taxon>
        <taxon>Fungi</taxon>
        <taxon>Dikarya</taxon>
        <taxon>Ascomycota</taxon>
        <taxon>Pezizomycotina</taxon>
        <taxon>Dothideomycetes</taxon>
        <taxon>Pleosporomycetidae</taxon>
        <taxon>Pleosporales</taxon>
        <taxon>Pleosporineae</taxon>
        <taxon>Leptosphaeriaceae</taxon>
        <taxon>Plenodomus</taxon>
    </lineage>
</organism>
<feature type="compositionally biased region" description="Polar residues" evidence="1">
    <location>
        <begin position="455"/>
        <end position="470"/>
    </location>
</feature>
<evidence type="ECO:0000259" key="2">
    <source>
        <dbReference type="Pfam" id="PF25823"/>
    </source>
</evidence>
<dbReference type="PANTHER" id="PTHR39147:SF1">
    <property type="entry name" value="PROTEIN SPT21"/>
    <property type="match status" value="1"/>
</dbReference>
<dbReference type="Pfam" id="PF25823">
    <property type="entry name" value="Ams2-SPT21_N"/>
    <property type="match status" value="1"/>
</dbReference>
<feature type="region of interest" description="Disordered" evidence="1">
    <location>
        <begin position="1270"/>
        <end position="1303"/>
    </location>
</feature>
<feature type="compositionally biased region" description="Polar residues" evidence="1">
    <location>
        <begin position="635"/>
        <end position="644"/>
    </location>
</feature>